<evidence type="ECO:0000313" key="3">
    <source>
        <dbReference type="Proteomes" id="UP000821866"/>
    </source>
</evidence>
<sequence>MSMWLTGRKSYGGLKENPNVAQKIEEVRKQTRDEKKRLQWLCVRSSSASLECATNEKGKTRCVAREEKNLANFLEMSPDRQIENCYETEGPFYWTTMALAVWSHNSGDVAVLRCCDGCWY</sequence>
<dbReference type="Pfam" id="PF13764">
    <property type="entry name" value="E3_UbLigase_R4"/>
    <property type="match status" value="1"/>
</dbReference>
<dbReference type="AlphaFoldDB" id="A0A9J6CVN2"/>
<protein>
    <recommendedName>
        <fullName evidence="1">E3 ubiquitin ligase UBR4 C-terminal domain-containing protein</fullName>
    </recommendedName>
</protein>
<keyword evidence="3" id="KW-1185">Reference proteome</keyword>
<gene>
    <name evidence="2" type="ORF">HPB51_029160</name>
</gene>
<reference evidence="2" key="2">
    <citation type="submission" date="2021-09" db="EMBL/GenBank/DDBJ databases">
        <authorList>
            <person name="Jia N."/>
            <person name="Wang J."/>
            <person name="Shi W."/>
            <person name="Du L."/>
            <person name="Sun Y."/>
            <person name="Zhan W."/>
            <person name="Jiang J."/>
            <person name="Wang Q."/>
            <person name="Zhang B."/>
            <person name="Ji P."/>
            <person name="Sakyi L.B."/>
            <person name="Cui X."/>
            <person name="Yuan T."/>
            <person name="Jiang B."/>
            <person name="Yang W."/>
            <person name="Lam T.T.-Y."/>
            <person name="Chang Q."/>
            <person name="Ding S."/>
            <person name="Wang X."/>
            <person name="Zhu J."/>
            <person name="Ruan X."/>
            <person name="Zhao L."/>
            <person name="Wei J."/>
            <person name="Que T."/>
            <person name="Du C."/>
            <person name="Cheng J."/>
            <person name="Dai P."/>
            <person name="Han X."/>
            <person name="Huang E."/>
            <person name="Gao Y."/>
            <person name="Liu J."/>
            <person name="Shao H."/>
            <person name="Ye R."/>
            <person name="Li L."/>
            <person name="Wei W."/>
            <person name="Wang X."/>
            <person name="Wang C."/>
            <person name="Huo Q."/>
            <person name="Li W."/>
            <person name="Guo W."/>
            <person name="Chen H."/>
            <person name="Chen S."/>
            <person name="Zhou L."/>
            <person name="Zhou L."/>
            <person name="Ni X."/>
            <person name="Tian J."/>
            <person name="Zhou Y."/>
            <person name="Sheng Y."/>
            <person name="Liu T."/>
            <person name="Pan Y."/>
            <person name="Xia L."/>
            <person name="Li J."/>
            <person name="Zhao F."/>
            <person name="Cao W."/>
        </authorList>
    </citation>
    <scope>NUCLEOTIDE SEQUENCE</scope>
    <source>
        <strain evidence="2">Rmic-2018</strain>
        <tissue evidence="2">Larvae</tissue>
    </source>
</reference>
<evidence type="ECO:0000259" key="1">
    <source>
        <dbReference type="Pfam" id="PF13764"/>
    </source>
</evidence>
<comment type="caution">
    <text evidence="2">The sequence shown here is derived from an EMBL/GenBank/DDBJ whole genome shotgun (WGS) entry which is preliminary data.</text>
</comment>
<feature type="domain" description="E3 ubiquitin ligase UBR4 C-terminal" evidence="1">
    <location>
        <begin position="60"/>
        <end position="106"/>
    </location>
</feature>
<reference evidence="2" key="1">
    <citation type="journal article" date="2020" name="Cell">
        <title>Large-Scale Comparative Analyses of Tick Genomes Elucidate Their Genetic Diversity and Vector Capacities.</title>
        <authorList>
            <consortium name="Tick Genome and Microbiome Consortium (TIGMIC)"/>
            <person name="Jia N."/>
            <person name="Wang J."/>
            <person name="Shi W."/>
            <person name="Du L."/>
            <person name="Sun Y."/>
            <person name="Zhan W."/>
            <person name="Jiang J.F."/>
            <person name="Wang Q."/>
            <person name="Zhang B."/>
            <person name="Ji P."/>
            <person name="Bell-Sakyi L."/>
            <person name="Cui X.M."/>
            <person name="Yuan T.T."/>
            <person name="Jiang B.G."/>
            <person name="Yang W.F."/>
            <person name="Lam T.T."/>
            <person name="Chang Q.C."/>
            <person name="Ding S.J."/>
            <person name="Wang X.J."/>
            <person name="Zhu J.G."/>
            <person name="Ruan X.D."/>
            <person name="Zhao L."/>
            <person name="Wei J.T."/>
            <person name="Ye R.Z."/>
            <person name="Que T.C."/>
            <person name="Du C.H."/>
            <person name="Zhou Y.H."/>
            <person name="Cheng J.X."/>
            <person name="Dai P.F."/>
            <person name="Guo W.B."/>
            <person name="Han X.H."/>
            <person name="Huang E.J."/>
            <person name="Li L.F."/>
            <person name="Wei W."/>
            <person name="Gao Y.C."/>
            <person name="Liu J.Z."/>
            <person name="Shao H.Z."/>
            <person name="Wang X."/>
            <person name="Wang C.C."/>
            <person name="Yang T.C."/>
            <person name="Huo Q.B."/>
            <person name="Li W."/>
            <person name="Chen H.Y."/>
            <person name="Chen S.E."/>
            <person name="Zhou L.G."/>
            <person name="Ni X.B."/>
            <person name="Tian J.H."/>
            <person name="Sheng Y."/>
            <person name="Liu T."/>
            <person name="Pan Y.S."/>
            <person name="Xia L.Y."/>
            <person name="Li J."/>
            <person name="Zhao F."/>
            <person name="Cao W.C."/>
        </authorList>
    </citation>
    <scope>NUCLEOTIDE SEQUENCE</scope>
    <source>
        <strain evidence="2">Rmic-2018</strain>
    </source>
</reference>
<proteinExistence type="predicted"/>
<dbReference type="EMBL" id="JABSTU010006422">
    <property type="protein sequence ID" value="KAH7934472.1"/>
    <property type="molecule type" value="Genomic_DNA"/>
</dbReference>
<dbReference type="InterPro" id="IPR025704">
    <property type="entry name" value="E3_Ub_ligase_UBR4_C"/>
</dbReference>
<organism evidence="2 3">
    <name type="scientific">Rhipicephalus microplus</name>
    <name type="common">Cattle tick</name>
    <name type="synonym">Boophilus microplus</name>
    <dbReference type="NCBI Taxonomy" id="6941"/>
    <lineage>
        <taxon>Eukaryota</taxon>
        <taxon>Metazoa</taxon>
        <taxon>Ecdysozoa</taxon>
        <taxon>Arthropoda</taxon>
        <taxon>Chelicerata</taxon>
        <taxon>Arachnida</taxon>
        <taxon>Acari</taxon>
        <taxon>Parasitiformes</taxon>
        <taxon>Ixodida</taxon>
        <taxon>Ixodoidea</taxon>
        <taxon>Ixodidae</taxon>
        <taxon>Rhipicephalinae</taxon>
        <taxon>Rhipicephalus</taxon>
        <taxon>Boophilus</taxon>
    </lineage>
</organism>
<accession>A0A9J6CVN2</accession>
<dbReference type="Proteomes" id="UP000821866">
    <property type="component" value="Unassembled WGS sequence"/>
</dbReference>
<name>A0A9J6CVN2_RHIMP</name>
<dbReference type="VEuPathDB" id="VectorBase:LOC119161597"/>
<evidence type="ECO:0000313" key="2">
    <source>
        <dbReference type="EMBL" id="KAH7934472.1"/>
    </source>
</evidence>